<dbReference type="InterPro" id="IPR002656">
    <property type="entry name" value="Acyl_transf_3_dom"/>
</dbReference>
<evidence type="ECO:0000259" key="2">
    <source>
        <dbReference type="Pfam" id="PF01757"/>
    </source>
</evidence>
<keyword evidence="1" id="KW-0472">Membrane</keyword>
<feature type="transmembrane region" description="Helical" evidence="1">
    <location>
        <begin position="71"/>
        <end position="95"/>
    </location>
</feature>
<dbReference type="AlphaFoldDB" id="A0A2S0N1H9"/>
<keyword evidence="3" id="KW-0808">Transferase</keyword>
<feature type="transmembrane region" description="Helical" evidence="1">
    <location>
        <begin position="107"/>
        <end position="128"/>
    </location>
</feature>
<dbReference type="GO" id="GO:0016020">
    <property type="term" value="C:membrane"/>
    <property type="evidence" value="ECO:0007669"/>
    <property type="project" value="TreeGrafter"/>
</dbReference>
<feature type="transmembrane region" description="Helical" evidence="1">
    <location>
        <begin position="197"/>
        <end position="215"/>
    </location>
</feature>
<feature type="transmembrane region" description="Helical" evidence="1">
    <location>
        <begin position="270"/>
        <end position="289"/>
    </location>
</feature>
<dbReference type="PANTHER" id="PTHR23028">
    <property type="entry name" value="ACETYLTRANSFERASE"/>
    <property type="match status" value="1"/>
</dbReference>
<organism evidence="3 4">
    <name type="scientific">Simplicispira suum</name>
    <dbReference type="NCBI Taxonomy" id="2109915"/>
    <lineage>
        <taxon>Bacteria</taxon>
        <taxon>Pseudomonadati</taxon>
        <taxon>Pseudomonadota</taxon>
        <taxon>Betaproteobacteria</taxon>
        <taxon>Burkholderiales</taxon>
        <taxon>Comamonadaceae</taxon>
        <taxon>Simplicispira</taxon>
    </lineage>
</organism>
<name>A0A2S0N1H9_9BURK</name>
<keyword evidence="3" id="KW-0012">Acyltransferase</keyword>
<keyword evidence="1" id="KW-0812">Transmembrane</keyword>
<feature type="transmembrane region" description="Helical" evidence="1">
    <location>
        <begin position="336"/>
        <end position="357"/>
    </location>
</feature>
<accession>A0A2S0N1H9</accession>
<keyword evidence="4" id="KW-1185">Reference proteome</keyword>
<feature type="transmembrane region" description="Helical" evidence="1">
    <location>
        <begin position="165"/>
        <end position="185"/>
    </location>
</feature>
<keyword evidence="1" id="KW-1133">Transmembrane helix</keyword>
<sequence>MSAQRRALCLGFSCFASHDVFFPRSPWIDVLKGAACMAIVWHHLSAYGPLANTVWPLAPTLMAWLYDYARMAVQIFLVVAGYLAAASLAPTGLATFENATSQIGRRFVRLAVPYAAALLTAVAAAAVVRPWLADASVPEAPHLTQLLANALMLQDVLGQPALSAGVWYVAIDFQLFSIAALWLAFARRIGRTPGAAVAWGQAGVLGLCAASLWFFNRNAALDVWGIYFFGSYGLGMATYWATRSARPTRWLVVLAALGAVALALEVRPRVALALATSIFLLWLALGPTPSRTAFAERAAFPFAWVGKRSYSVFLVHFPVCLAVNAAFSALWPGQAWLHAVGLWVAFTASIVAGWLLYEKVERPAATAVRALRWQARLLGAGWLVGLAQSL</sequence>
<protein>
    <submittedName>
        <fullName evidence="3">Acyltransferase</fullName>
    </submittedName>
</protein>
<dbReference type="OrthoDB" id="8956208at2"/>
<dbReference type="InterPro" id="IPR050879">
    <property type="entry name" value="Acyltransferase_3"/>
</dbReference>
<dbReference type="Proteomes" id="UP000239326">
    <property type="component" value="Chromosome"/>
</dbReference>
<reference evidence="3 4" key="1">
    <citation type="submission" date="2018-03" db="EMBL/GenBank/DDBJ databases">
        <title>Genome sequencing of Simplicispira sp.</title>
        <authorList>
            <person name="Kim S.-J."/>
            <person name="Heo J."/>
            <person name="Kwon S.-W."/>
        </authorList>
    </citation>
    <scope>NUCLEOTIDE SEQUENCE [LARGE SCALE GENOMIC DNA]</scope>
    <source>
        <strain evidence="3 4">SC1-8</strain>
    </source>
</reference>
<dbReference type="GO" id="GO:0016747">
    <property type="term" value="F:acyltransferase activity, transferring groups other than amino-acyl groups"/>
    <property type="evidence" value="ECO:0007669"/>
    <property type="project" value="InterPro"/>
</dbReference>
<dbReference type="KEGG" id="simp:C6571_12525"/>
<evidence type="ECO:0000256" key="1">
    <source>
        <dbReference type="SAM" id="Phobius"/>
    </source>
</evidence>
<evidence type="ECO:0000313" key="3">
    <source>
        <dbReference type="EMBL" id="AVO41999.1"/>
    </source>
</evidence>
<dbReference type="PANTHER" id="PTHR23028:SF53">
    <property type="entry name" value="ACYL_TRANSF_3 DOMAIN-CONTAINING PROTEIN"/>
    <property type="match status" value="1"/>
</dbReference>
<dbReference type="EMBL" id="CP027669">
    <property type="protein sequence ID" value="AVO41999.1"/>
    <property type="molecule type" value="Genomic_DNA"/>
</dbReference>
<feature type="domain" description="Acyltransferase 3" evidence="2">
    <location>
        <begin position="26"/>
        <end position="357"/>
    </location>
</feature>
<dbReference type="Pfam" id="PF01757">
    <property type="entry name" value="Acyl_transf_3"/>
    <property type="match status" value="1"/>
</dbReference>
<proteinExistence type="predicted"/>
<feature type="transmembrane region" description="Helical" evidence="1">
    <location>
        <begin position="221"/>
        <end position="241"/>
    </location>
</feature>
<evidence type="ECO:0000313" key="4">
    <source>
        <dbReference type="Proteomes" id="UP000239326"/>
    </source>
</evidence>
<gene>
    <name evidence="3" type="ORF">C6571_12525</name>
</gene>
<feature type="transmembrane region" description="Helical" evidence="1">
    <location>
        <begin position="310"/>
        <end position="330"/>
    </location>
</feature>
<feature type="transmembrane region" description="Helical" evidence="1">
    <location>
        <begin position="248"/>
        <end position="264"/>
    </location>
</feature>
<dbReference type="GO" id="GO:0000271">
    <property type="term" value="P:polysaccharide biosynthetic process"/>
    <property type="evidence" value="ECO:0007669"/>
    <property type="project" value="TreeGrafter"/>
</dbReference>